<sequence>ADFTTQRPEPGDEAPCYGGTGRSEDKLRHFTGTPFYQALLPETQYTLRMRYIRRYD</sequence>
<feature type="non-terminal residue" evidence="2">
    <location>
        <position position="1"/>
    </location>
</feature>
<feature type="region of interest" description="Disordered" evidence="1">
    <location>
        <begin position="1"/>
        <end position="23"/>
    </location>
</feature>
<name>X0UWX3_9ZZZZ</name>
<dbReference type="EMBL" id="BARS01020689">
    <property type="protein sequence ID" value="GAG10250.1"/>
    <property type="molecule type" value="Genomic_DNA"/>
</dbReference>
<evidence type="ECO:0000313" key="2">
    <source>
        <dbReference type="EMBL" id="GAG10250.1"/>
    </source>
</evidence>
<reference evidence="2" key="1">
    <citation type="journal article" date="2014" name="Front. Microbiol.">
        <title>High frequency of phylogenetically diverse reductive dehalogenase-homologous genes in deep subseafloor sedimentary metagenomes.</title>
        <authorList>
            <person name="Kawai M."/>
            <person name="Futagami T."/>
            <person name="Toyoda A."/>
            <person name="Takaki Y."/>
            <person name="Nishi S."/>
            <person name="Hori S."/>
            <person name="Arai W."/>
            <person name="Tsubouchi T."/>
            <person name="Morono Y."/>
            <person name="Uchiyama I."/>
            <person name="Ito T."/>
            <person name="Fujiyama A."/>
            <person name="Inagaki F."/>
            <person name="Takami H."/>
        </authorList>
    </citation>
    <scope>NUCLEOTIDE SEQUENCE</scope>
    <source>
        <strain evidence="2">Expedition CK06-06</strain>
    </source>
</reference>
<evidence type="ECO:0000256" key="1">
    <source>
        <dbReference type="SAM" id="MobiDB-lite"/>
    </source>
</evidence>
<protein>
    <submittedName>
        <fullName evidence="2">Uncharacterized protein</fullName>
    </submittedName>
</protein>
<proteinExistence type="predicted"/>
<organism evidence="2">
    <name type="scientific">marine sediment metagenome</name>
    <dbReference type="NCBI Taxonomy" id="412755"/>
    <lineage>
        <taxon>unclassified sequences</taxon>
        <taxon>metagenomes</taxon>
        <taxon>ecological metagenomes</taxon>
    </lineage>
</organism>
<accession>X0UWX3</accession>
<dbReference type="AlphaFoldDB" id="X0UWX3"/>
<comment type="caution">
    <text evidence="2">The sequence shown here is derived from an EMBL/GenBank/DDBJ whole genome shotgun (WGS) entry which is preliminary data.</text>
</comment>
<gene>
    <name evidence="2" type="ORF">S01H1_33330</name>
</gene>